<dbReference type="SMART" id="SM00278">
    <property type="entry name" value="HhH1"/>
    <property type="match status" value="2"/>
</dbReference>
<dbReference type="InterPro" id="IPR051675">
    <property type="entry name" value="Endo/Exo/Phosphatase_dom_1"/>
</dbReference>
<name>A0A8I0MUS7_9GAMM</name>
<dbReference type="Gene3D" id="1.10.150.280">
    <property type="entry name" value="AF1531-like domain"/>
    <property type="match status" value="1"/>
</dbReference>
<dbReference type="Proteomes" id="UP000660708">
    <property type="component" value="Unassembled WGS sequence"/>
</dbReference>
<dbReference type="GO" id="GO:0003677">
    <property type="term" value="F:DNA binding"/>
    <property type="evidence" value="ECO:0007669"/>
    <property type="project" value="InterPro"/>
</dbReference>
<protein>
    <submittedName>
        <fullName evidence="3">Competence protein ComEA</fullName>
    </submittedName>
</protein>
<evidence type="ECO:0000313" key="4">
    <source>
        <dbReference type="Proteomes" id="UP000660708"/>
    </source>
</evidence>
<evidence type="ECO:0000259" key="2">
    <source>
        <dbReference type="SMART" id="SM00278"/>
    </source>
</evidence>
<dbReference type="GO" id="GO:0015627">
    <property type="term" value="C:type II protein secretion system complex"/>
    <property type="evidence" value="ECO:0007669"/>
    <property type="project" value="TreeGrafter"/>
</dbReference>
<dbReference type="EMBL" id="AQHF01000020">
    <property type="protein sequence ID" value="MBE0345793.1"/>
    <property type="molecule type" value="Genomic_DNA"/>
</dbReference>
<feature type="signal peptide" evidence="1">
    <location>
        <begin position="1"/>
        <end position="23"/>
    </location>
</feature>
<dbReference type="AlphaFoldDB" id="A0A8I0MUS7"/>
<dbReference type="NCBIfam" id="TIGR00426">
    <property type="entry name" value="competence protein ComEA helix-hairpin-helix repeat region"/>
    <property type="match status" value="1"/>
</dbReference>
<keyword evidence="1" id="KW-0732">Signal</keyword>
<dbReference type="RefSeq" id="WP_128731985.1">
    <property type="nucleotide sequence ID" value="NZ_AQHF01000020.1"/>
</dbReference>
<dbReference type="PANTHER" id="PTHR21180:SF32">
    <property type="entry name" value="ENDONUCLEASE_EXONUCLEASE_PHOSPHATASE FAMILY DOMAIN-CONTAINING PROTEIN 1"/>
    <property type="match status" value="1"/>
</dbReference>
<organism evidence="3 4">
    <name type="scientific">Pseudoalteromonas peptidolytica F12-50-A1</name>
    <dbReference type="NCBI Taxonomy" id="1315280"/>
    <lineage>
        <taxon>Bacteria</taxon>
        <taxon>Pseudomonadati</taxon>
        <taxon>Pseudomonadota</taxon>
        <taxon>Gammaproteobacteria</taxon>
        <taxon>Alteromonadales</taxon>
        <taxon>Pseudoalteromonadaceae</taxon>
        <taxon>Pseudoalteromonas</taxon>
    </lineage>
</organism>
<proteinExistence type="predicted"/>
<accession>A0A8I0MUS7</accession>
<sequence length="100" mass="10792">MLIKTITLSILLALGLGHSVTVAKPPEQVITVQSQNHSVLDINTADADALSTLPGIGIHKAEAIIEYREKLGRFKSIQELLEVKGIGNRILAKLEGKIKV</sequence>
<gene>
    <name evidence="3" type="primary">comEA</name>
    <name evidence="3" type="ORF">PPEP_a0752</name>
</gene>
<dbReference type="InterPro" id="IPR004509">
    <property type="entry name" value="Competence_ComEA_HhH"/>
</dbReference>
<feature type="chain" id="PRO_5034501936" evidence="1">
    <location>
        <begin position="24"/>
        <end position="100"/>
    </location>
</feature>
<feature type="domain" description="Helix-hairpin-helix DNA-binding motif class 1" evidence="2">
    <location>
        <begin position="48"/>
        <end position="67"/>
    </location>
</feature>
<evidence type="ECO:0000256" key="1">
    <source>
        <dbReference type="SAM" id="SignalP"/>
    </source>
</evidence>
<dbReference type="InterPro" id="IPR010994">
    <property type="entry name" value="RuvA_2-like"/>
</dbReference>
<keyword evidence="4" id="KW-1185">Reference proteome</keyword>
<comment type="caution">
    <text evidence="3">The sequence shown here is derived from an EMBL/GenBank/DDBJ whole genome shotgun (WGS) entry which is preliminary data.</text>
</comment>
<dbReference type="GO" id="GO:0015628">
    <property type="term" value="P:protein secretion by the type II secretion system"/>
    <property type="evidence" value="ECO:0007669"/>
    <property type="project" value="TreeGrafter"/>
</dbReference>
<reference evidence="3 4" key="1">
    <citation type="submission" date="2015-06" db="EMBL/GenBank/DDBJ databases">
        <title>Genome sequence of Pseudoalteromonas peptidolytica.</title>
        <authorList>
            <person name="Xie B.-B."/>
            <person name="Rong J.-C."/>
            <person name="Qin Q.-L."/>
            <person name="Zhang Y.-Z."/>
        </authorList>
    </citation>
    <scope>NUCLEOTIDE SEQUENCE [LARGE SCALE GENOMIC DNA]</scope>
    <source>
        <strain evidence="3 4">F12-50-A1</strain>
    </source>
</reference>
<evidence type="ECO:0000313" key="3">
    <source>
        <dbReference type="EMBL" id="MBE0345793.1"/>
    </source>
</evidence>
<dbReference type="SUPFAM" id="SSF47781">
    <property type="entry name" value="RuvA domain 2-like"/>
    <property type="match status" value="1"/>
</dbReference>
<dbReference type="Pfam" id="PF12836">
    <property type="entry name" value="HHH_3"/>
    <property type="match status" value="1"/>
</dbReference>
<feature type="domain" description="Helix-hairpin-helix DNA-binding motif class 1" evidence="2">
    <location>
        <begin position="78"/>
        <end position="97"/>
    </location>
</feature>
<dbReference type="PANTHER" id="PTHR21180">
    <property type="entry name" value="ENDONUCLEASE/EXONUCLEASE/PHOSPHATASE FAMILY DOMAIN-CONTAINING PROTEIN 1"/>
    <property type="match status" value="1"/>
</dbReference>
<dbReference type="InterPro" id="IPR003583">
    <property type="entry name" value="Hlx-hairpin-Hlx_DNA-bd_motif"/>
</dbReference>
<dbReference type="GO" id="GO:0006281">
    <property type="term" value="P:DNA repair"/>
    <property type="evidence" value="ECO:0007669"/>
    <property type="project" value="InterPro"/>
</dbReference>